<keyword evidence="6 9" id="KW-1133">Transmembrane helix</keyword>
<name>A0ABU0CPD9_9BACI</name>
<comment type="similarity">
    <text evidence="8">Belongs to the TRAP transporter small permease family.</text>
</comment>
<feature type="domain" description="Tripartite ATP-independent periplasmic transporters DctQ component" evidence="10">
    <location>
        <begin position="30"/>
        <end position="158"/>
    </location>
</feature>
<evidence type="ECO:0000256" key="6">
    <source>
        <dbReference type="ARBA" id="ARBA00022989"/>
    </source>
</evidence>
<sequence>MGSIARYYIRCIDLINKFTGWSLAVMLATMSILIFWQVFARFVVGNSLTFSEELSRFLMIWMTLLGMAYAYRKGMLISVDLLPDIVSHTLRKWIKIAVYMLSFIFAVVLVIFGWDMAQAVSSQTAPSTRISMFWPMLALPIGGLLIFLNSIVLIIEELSGGRDKT</sequence>
<dbReference type="PANTHER" id="PTHR35011:SF2">
    <property type="entry name" value="2,3-DIKETO-L-GULONATE TRAP TRANSPORTER SMALL PERMEASE PROTEIN YIAM"/>
    <property type="match status" value="1"/>
</dbReference>
<keyword evidence="7 9" id="KW-0472">Membrane</keyword>
<feature type="transmembrane region" description="Helical" evidence="9">
    <location>
        <begin position="134"/>
        <end position="155"/>
    </location>
</feature>
<feature type="transmembrane region" description="Helical" evidence="9">
    <location>
        <begin position="54"/>
        <end position="72"/>
    </location>
</feature>
<feature type="transmembrane region" description="Helical" evidence="9">
    <location>
        <begin position="21"/>
        <end position="42"/>
    </location>
</feature>
<evidence type="ECO:0000256" key="7">
    <source>
        <dbReference type="ARBA" id="ARBA00023136"/>
    </source>
</evidence>
<protein>
    <submittedName>
        <fullName evidence="11">TRAP-type C4-dicarboxylate transport system permease small subunit</fullName>
    </submittedName>
</protein>
<dbReference type="Pfam" id="PF04290">
    <property type="entry name" value="DctQ"/>
    <property type="match status" value="1"/>
</dbReference>
<gene>
    <name evidence="11" type="ORF">J2S00_000135</name>
</gene>
<feature type="transmembrane region" description="Helical" evidence="9">
    <location>
        <begin position="93"/>
        <end position="114"/>
    </location>
</feature>
<keyword evidence="2" id="KW-0813">Transport</keyword>
<dbReference type="InterPro" id="IPR055348">
    <property type="entry name" value="DctQ"/>
</dbReference>
<comment type="subcellular location">
    <subcellularLocation>
        <location evidence="1">Cell inner membrane</location>
        <topology evidence="1">Multi-pass membrane protein</topology>
    </subcellularLocation>
</comment>
<keyword evidence="3" id="KW-1003">Cell membrane</keyword>
<keyword evidence="12" id="KW-1185">Reference proteome</keyword>
<keyword evidence="5 9" id="KW-0812">Transmembrane</keyword>
<dbReference type="PANTHER" id="PTHR35011">
    <property type="entry name" value="2,3-DIKETO-L-GULONATE TRAP TRANSPORTER SMALL PERMEASE PROTEIN YIAM"/>
    <property type="match status" value="1"/>
</dbReference>
<reference evidence="11 12" key="1">
    <citation type="submission" date="2023-07" db="EMBL/GenBank/DDBJ databases">
        <title>Genomic Encyclopedia of Type Strains, Phase IV (KMG-IV): sequencing the most valuable type-strain genomes for metagenomic binning, comparative biology and taxonomic classification.</title>
        <authorList>
            <person name="Goeker M."/>
        </authorList>
    </citation>
    <scope>NUCLEOTIDE SEQUENCE [LARGE SCALE GENOMIC DNA]</scope>
    <source>
        <strain evidence="11 12">DSM 17740</strain>
    </source>
</reference>
<comment type="caution">
    <text evidence="11">The sequence shown here is derived from an EMBL/GenBank/DDBJ whole genome shotgun (WGS) entry which is preliminary data.</text>
</comment>
<evidence type="ECO:0000256" key="5">
    <source>
        <dbReference type="ARBA" id="ARBA00022692"/>
    </source>
</evidence>
<organism evidence="11 12">
    <name type="scientific">Caldalkalibacillus uzonensis</name>
    <dbReference type="NCBI Taxonomy" id="353224"/>
    <lineage>
        <taxon>Bacteria</taxon>
        <taxon>Bacillati</taxon>
        <taxon>Bacillota</taxon>
        <taxon>Bacilli</taxon>
        <taxon>Bacillales</taxon>
        <taxon>Bacillaceae</taxon>
        <taxon>Caldalkalibacillus</taxon>
    </lineage>
</organism>
<proteinExistence type="inferred from homology"/>
<evidence type="ECO:0000256" key="2">
    <source>
        <dbReference type="ARBA" id="ARBA00022448"/>
    </source>
</evidence>
<dbReference type="Proteomes" id="UP001232445">
    <property type="component" value="Unassembled WGS sequence"/>
</dbReference>
<evidence type="ECO:0000256" key="4">
    <source>
        <dbReference type="ARBA" id="ARBA00022519"/>
    </source>
</evidence>
<evidence type="ECO:0000313" key="12">
    <source>
        <dbReference type="Proteomes" id="UP001232445"/>
    </source>
</evidence>
<dbReference type="EMBL" id="JAUSUQ010000001">
    <property type="protein sequence ID" value="MDQ0337365.1"/>
    <property type="molecule type" value="Genomic_DNA"/>
</dbReference>
<evidence type="ECO:0000313" key="11">
    <source>
        <dbReference type="EMBL" id="MDQ0337365.1"/>
    </source>
</evidence>
<evidence type="ECO:0000256" key="3">
    <source>
        <dbReference type="ARBA" id="ARBA00022475"/>
    </source>
</evidence>
<evidence type="ECO:0000256" key="9">
    <source>
        <dbReference type="SAM" id="Phobius"/>
    </source>
</evidence>
<evidence type="ECO:0000256" key="1">
    <source>
        <dbReference type="ARBA" id="ARBA00004429"/>
    </source>
</evidence>
<dbReference type="InterPro" id="IPR007387">
    <property type="entry name" value="TRAP_DctQ"/>
</dbReference>
<evidence type="ECO:0000259" key="10">
    <source>
        <dbReference type="Pfam" id="PF04290"/>
    </source>
</evidence>
<dbReference type="RefSeq" id="WP_307334417.1">
    <property type="nucleotide sequence ID" value="NZ_JAUSUQ010000001.1"/>
</dbReference>
<evidence type="ECO:0000256" key="8">
    <source>
        <dbReference type="ARBA" id="ARBA00038436"/>
    </source>
</evidence>
<keyword evidence="4" id="KW-0997">Cell inner membrane</keyword>
<accession>A0ABU0CPD9</accession>